<keyword evidence="2" id="KW-0808">Transferase</keyword>
<name>A0A6M1XSN4_STAAU</name>
<accession>A0A6M1XSN4</accession>
<feature type="transmembrane region" description="Helical" evidence="1">
    <location>
        <begin position="6"/>
        <end position="26"/>
    </location>
</feature>
<dbReference type="AlphaFoldDB" id="A0A6M1XSN4"/>
<comment type="caution">
    <text evidence="2">The sequence shown here is derived from an EMBL/GenBank/DDBJ whole genome shotgun (WGS) entry which is preliminary data.</text>
</comment>
<keyword evidence="1" id="KW-1133">Transmembrane helix</keyword>
<evidence type="ECO:0000256" key="1">
    <source>
        <dbReference type="SAM" id="Phobius"/>
    </source>
</evidence>
<dbReference type="GO" id="GO:0016301">
    <property type="term" value="F:kinase activity"/>
    <property type="evidence" value="ECO:0007669"/>
    <property type="project" value="UniProtKB-KW"/>
</dbReference>
<keyword evidence="1" id="KW-0812">Transmembrane</keyword>
<dbReference type="Proteomes" id="UP000473113">
    <property type="component" value="Unassembled WGS sequence"/>
</dbReference>
<dbReference type="Gene3D" id="2.60.200.40">
    <property type="match status" value="1"/>
</dbReference>
<gene>
    <name evidence="2" type="ORF">G6Y24_13335</name>
</gene>
<reference evidence="2 3" key="1">
    <citation type="submission" date="2020-02" db="EMBL/GenBank/DDBJ databases">
        <title>Detection of Heterogeneous Vancomycin Intermediate Resistance in Methicillin Resistant Staphylococcus aureus Isolates from Latin-America.</title>
        <authorList>
            <person name="Castro-Cardozo B."/>
            <person name="Berrio M."/>
            <person name="Vargas M.L."/>
            <person name="Carvajal L.P."/>
            <person name="Millan L.V."/>
            <person name="Rios R."/>
            <person name="Hernandez A."/>
            <person name="Rincon S.L."/>
            <person name="Cubides P."/>
            <person name="Forero E."/>
            <person name="Dinh A."/>
            <person name="Seas C."/>
            <person name="Munita J.M."/>
            <person name="Arias C.A."/>
            <person name="Reyes J."/>
            <person name="Diaz L."/>
        </authorList>
    </citation>
    <scope>NUCLEOTIDE SEQUENCE [LARGE SCALE GENOMIC DNA]</scope>
    <source>
        <strain evidence="2 3">UG255</strain>
    </source>
</reference>
<sequence length="79" mass="9537">SKPVIDFVVVERINFFKILWLILLLIQKKQLKSKYFHHYTTNRLRIVSTTPQHGQEDGEEMEKRPFDITITTTKQLFWC</sequence>
<organism evidence="2 3">
    <name type="scientific">Staphylococcus aureus</name>
    <dbReference type="NCBI Taxonomy" id="1280"/>
    <lineage>
        <taxon>Bacteria</taxon>
        <taxon>Bacillati</taxon>
        <taxon>Bacillota</taxon>
        <taxon>Bacilli</taxon>
        <taxon>Bacillales</taxon>
        <taxon>Staphylococcaceae</taxon>
        <taxon>Staphylococcus</taxon>
    </lineage>
</organism>
<dbReference type="InterPro" id="IPR016064">
    <property type="entry name" value="NAD/diacylglycerol_kinase_sf"/>
</dbReference>
<dbReference type="EMBL" id="JAALTR010000320">
    <property type="protein sequence ID" value="NGW68441.1"/>
    <property type="molecule type" value="Genomic_DNA"/>
</dbReference>
<keyword evidence="2" id="KW-0418">Kinase</keyword>
<dbReference type="SUPFAM" id="SSF111331">
    <property type="entry name" value="NAD kinase/diacylglycerol kinase-like"/>
    <property type="match status" value="1"/>
</dbReference>
<evidence type="ECO:0000313" key="2">
    <source>
        <dbReference type="EMBL" id="NGW68441.1"/>
    </source>
</evidence>
<evidence type="ECO:0000313" key="3">
    <source>
        <dbReference type="Proteomes" id="UP000473113"/>
    </source>
</evidence>
<protein>
    <submittedName>
        <fullName evidence="2">Diacylglycerol kinase family lipid kinase</fullName>
    </submittedName>
</protein>
<proteinExistence type="predicted"/>
<feature type="non-terminal residue" evidence="2">
    <location>
        <position position="1"/>
    </location>
</feature>
<keyword evidence="1" id="KW-0472">Membrane</keyword>